<evidence type="ECO:0008006" key="3">
    <source>
        <dbReference type="Google" id="ProtNLM"/>
    </source>
</evidence>
<evidence type="ECO:0000313" key="2">
    <source>
        <dbReference type="Proteomes" id="UP001324427"/>
    </source>
</evidence>
<evidence type="ECO:0000313" key="1">
    <source>
        <dbReference type="EMBL" id="KAK4539534.1"/>
    </source>
</evidence>
<keyword evidence="2" id="KW-1185">Reference proteome</keyword>
<name>A0AAV9J4I2_9PEZI</name>
<accession>A0AAV9J4I2</accession>
<dbReference type="Proteomes" id="UP001324427">
    <property type="component" value="Unassembled WGS sequence"/>
</dbReference>
<dbReference type="AlphaFoldDB" id="A0AAV9J4I2"/>
<organism evidence="1 2">
    <name type="scientific">Oleoguttula mirabilis</name>
    <dbReference type="NCBI Taxonomy" id="1507867"/>
    <lineage>
        <taxon>Eukaryota</taxon>
        <taxon>Fungi</taxon>
        <taxon>Dikarya</taxon>
        <taxon>Ascomycota</taxon>
        <taxon>Pezizomycotina</taxon>
        <taxon>Dothideomycetes</taxon>
        <taxon>Dothideomycetidae</taxon>
        <taxon>Mycosphaerellales</taxon>
        <taxon>Teratosphaeriaceae</taxon>
        <taxon>Oleoguttula</taxon>
    </lineage>
</organism>
<gene>
    <name evidence="1" type="ORF">LTR36_010879</name>
</gene>
<proteinExistence type="predicted"/>
<protein>
    <recommendedName>
        <fullName evidence="3">Apple domain-containing protein</fullName>
    </recommendedName>
</protein>
<sequence length="84" mass="9500">MDGWDNLSNDWVIERDEFVSSAYSSSETCEAYCRKRQETCLQWAWRPGLCRGGKAVRLGWALDNRPALGSAEDKIAIVEGEESK</sequence>
<dbReference type="EMBL" id="JAVFHQ010000091">
    <property type="protein sequence ID" value="KAK4539534.1"/>
    <property type="molecule type" value="Genomic_DNA"/>
</dbReference>
<comment type="caution">
    <text evidence="1">The sequence shown here is derived from an EMBL/GenBank/DDBJ whole genome shotgun (WGS) entry which is preliminary data.</text>
</comment>
<feature type="non-terminal residue" evidence="1">
    <location>
        <position position="84"/>
    </location>
</feature>
<reference evidence="1 2" key="1">
    <citation type="submission" date="2021-11" db="EMBL/GenBank/DDBJ databases">
        <title>Black yeast isolated from Biological Soil Crust.</title>
        <authorList>
            <person name="Kurbessoian T."/>
        </authorList>
    </citation>
    <scope>NUCLEOTIDE SEQUENCE [LARGE SCALE GENOMIC DNA]</scope>
    <source>
        <strain evidence="1 2">CCFEE 5522</strain>
    </source>
</reference>